<evidence type="ECO:0000256" key="3">
    <source>
        <dbReference type="ARBA" id="ARBA00023002"/>
    </source>
</evidence>
<dbReference type="STRING" id="913774.A0A0C3H7N3"/>
<dbReference type="AlphaFoldDB" id="A0A0C3H7N3"/>
<dbReference type="Proteomes" id="UP000054321">
    <property type="component" value="Unassembled WGS sequence"/>
</dbReference>
<dbReference type="PANTHER" id="PTHR48105">
    <property type="entry name" value="THIOREDOXIN REDUCTASE 1-RELATED-RELATED"/>
    <property type="match status" value="1"/>
</dbReference>
<protein>
    <recommendedName>
        <fullName evidence="4">FAD/NAD(P)-binding domain-containing protein</fullName>
    </recommendedName>
</protein>
<dbReference type="GO" id="GO:0097237">
    <property type="term" value="P:cellular response to toxic substance"/>
    <property type="evidence" value="ECO:0007669"/>
    <property type="project" value="UniProtKB-ARBA"/>
</dbReference>
<keyword evidence="2" id="KW-0285">Flavoprotein</keyword>
<dbReference type="OrthoDB" id="10260355at2759"/>
<keyword evidence="3" id="KW-0560">Oxidoreductase</keyword>
<feature type="domain" description="FAD/NAD(P)-binding" evidence="4">
    <location>
        <begin position="35"/>
        <end position="167"/>
    </location>
</feature>
<dbReference type="Pfam" id="PF07992">
    <property type="entry name" value="Pyr_redox_2"/>
    <property type="match status" value="1"/>
</dbReference>
<organism evidence="5 6">
    <name type="scientific">Oidiodendron maius (strain Zn)</name>
    <dbReference type="NCBI Taxonomy" id="913774"/>
    <lineage>
        <taxon>Eukaryota</taxon>
        <taxon>Fungi</taxon>
        <taxon>Dikarya</taxon>
        <taxon>Ascomycota</taxon>
        <taxon>Pezizomycotina</taxon>
        <taxon>Leotiomycetes</taxon>
        <taxon>Leotiomycetes incertae sedis</taxon>
        <taxon>Myxotrichaceae</taxon>
        <taxon>Oidiodendron</taxon>
    </lineage>
</organism>
<dbReference type="PRINTS" id="PR00469">
    <property type="entry name" value="PNDRDTASEII"/>
</dbReference>
<comment type="similarity">
    <text evidence="1">Belongs to the class-II pyridine nucleotide-disulfide oxidoreductase family.</text>
</comment>
<reference evidence="5 6" key="1">
    <citation type="submission" date="2014-04" db="EMBL/GenBank/DDBJ databases">
        <authorList>
            <consortium name="DOE Joint Genome Institute"/>
            <person name="Kuo A."/>
            <person name="Martino E."/>
            <person name="Perotto S."/>
            <person name="Kohler A."/>
            <person name="Nagy L.G."/>
            <person name="Floudas D."/>
            <person name="Copeland A."/>
            <person name="Barry K.W."/>
            <person name="Cichocki N."/>
            <person name="Veneault-Fourrey C."/>
            <person name="LaButti K."/>
            <person name="Lindquist E.A."/>
            <person name="Lipzen A."/>
            <person name="Lundell T."/>
            <person name="Morin E."/>
            <person name="Murat C."/>
            <person name="Sun H."/>
            <person name="Tunlid A."/>
            <person name="Henrissat B."/>
            <person name="Grigoriev I.V."/>
            <person name="Hibbett D.S."/>
            <person name="Martin F."/>
            <person name="Nordberg H.P."/>
            <person name="Cantor M.N."/>
            <person name="Hua S.X."/>
        </authorList>
    </citation>
    <scope>NUCLEOTIDE SEQUENCE [LARGE SCALE GENOMIC DNA]</scope>
    <source>
        <strain evidence="5 6">Zn</strain>
    </source>
</reference>
<evidence type="ECO:0000313" key="6">
    <source>
        <dbReference type="Proteomes" id="UP000054321"/>
    </source>
</evidence>
<reference evidence="6" key="2">
    <citation type="submission" date="2015-01" db="EMBL/GenBank/DDBJ databases">
        <title>Evolutionary Origins and Diversification of the Mycorrhizal Mutualists.</title>
        <authorList>
            <consortium name="DOE Joint Genome Institute"/>
            <consortium name="Mycorrhizal Genomics Consortium"/>
            <person name="Kohler A."/>
            <person name="Kuo A."/>
            <person name="Nagy L.G."/>
            <person name="Floudas D."/>
            <person name="Copeland A."/>
            <person name="Barry K.W."/>
            <person name="Cichocki N."/>
            <person name="Veneault-Fourrey C."/>
            <person name="LaButti K."/>
            <person name="Lindquist E.A."/>
            <person name="Lipzen A."/>
            <person name="Lundell T."/>
            <person name="Morin E."/>
            <person name="Murat C."/>
            <person name="Riley R."/>
            <person name="Ohm R."/>
            <person name="Sun H."/>
            <person name="Tunlid A."/>
            <person name="Henrissat B."/>
            <person name="Grigoriev I.V."/>
            <person name="Hibbett D.S."/>
            <person name="Martin F."/>
        </authorList>
    </citation>
    <scope>NUCLEOTIDE SEQUENCE [LARGE SCALE GENOMIC DNA]</scope>
    <source>
        <strain evidence="6">Zn</strain>
    </source>
</reference>
<dbReference type="InParanoid" id="A0A0C3H7N3"/>
<dbReference type="SUPFAM" id="SSF51905">
    <property type="entry name" value="FAD/NAD(P)-binding domain"/>
    <property type="match status" value="1"/>
</dbReference>
<dbReference type="InterPro" id="IPR050097">
    <property type="entry name" value="Ferredoxin-NADP_redctase_2"/>
</dbReference>
<evidence type="ECO:0000256" key="2">
    <source>
        <dbReference type="ARBA" id="ARBA00022630"/>
    </source>
</evidence>
<keyword evidence="6" id="KW-1185">Reference proteome</keyword>
<accession>A0A0C3H7N3</accession>
<dbReference type="EMBL" id="KN832880">
    <property type="protein sequence ID" value="KIM98441.1"/>
    <property type="molecule type" value="Genomic_DNA"/>
</dbReference>
<evidence type="ECO:0000259" key="4">
    <source>
        <dbReference type="Pfam" id="PF07992"/>
    </source>
</evidence>
<dbReference type="PRINTS" id="PR00368">
    <property type="entry name" value="FADPNR"/>
</dbReference>
<sequence length="346" mass="37244">MHEMLTNHPIRRKDVPCSSFSTLIRDETERRAKFIIGGGPSGLSAALSFARARRSAVLFDYGDYRNAPTHHMHTLITWDHQDPAELHTAARKELFQGRYSTVKYSKTAVSAVAKLPDGTFKATDATGSKWVGDKLVLATGVTGILPDLPDFTECWGKQIYHCMFCHGFEDTGAKSAGLLAIPPLINKDMCFTLACMVRQFSASLTYYTNANQQLTDEIQLLLKPEAAMKVDARQIARVEPTAGGGITVHFADGTSVHEAFLAYQPKTEANVGMVKELGLELAPSGAELKVNSPVNETNVAGCFAVGDLSTPLKALALAVGSGSIAGPAIVQQFVKEGKAITLDSSL</sequence>
<dbReference type="InterPro" id="IPR036188">
    <property type="entry name" value="FAD/NAD-bd_sf"/>
</dbReference>
<dbReference type="InterPro" id="IPR023753">
    <property type="entry name" value="FAD/NAD-binding_dom"/>
</dbReference>
<evidence type="ECO:0000256" key="1">
    <source>
        <dbReference type="ARBA" id="ARBA00009333"/>
    </source>
</evidence>
<gene>
    <name evidence="5" type="ORF">OIDMADRAFT_43411</name>
</gene>
<name>A0A0C3H7N3_OIDMZ</name>
<dbReference type="HOGENOM" id="CLU_031864_5_0_1"/>
<dbReference type="Gene3D" id="3.50.50.60">
    <property type="entry name" value="FAD/NAD(P)-binding domain"/>
    <property type="match status" value="2"/>
</dbReference>
<evidence type="ECO:0000313" key="5">
    <source>
        <dbReference type="EMBL" id="KIM98441.1"/>
    </source>
</evidence>
<dbReference type="GO" id="GO:0016491">
    <property type="term" value="F:oxidoreductase activity"/>
    <property type="evidence" value="ECO:0007669"/>
    <property type="project" value="UniProtKB-KW"/>
</dbReference>
<proteinExistence type="inferred from homology"/>